<keyword evidence="2" id="KW-0689">Ribosomal protein</keyword>
<evidence type="ECO:0000313" key="3">
    <source>
        <dbReference type="Proteomes" id="UP000808914"/>
    </source>
</evidence>
<keyword evidence="3" id="KW-1185">Reference proteome</keyword>
<gene>
    <name evidence="2" type="ORF">JOD45_003003</name>
</gene>
<dbReference type="EMBL" id="JAFBER010000029">
    <property type="protein sequence ID" value="MBM7646769.1"/>
    <property type="molecule type" value="Genomic_DNA"/>
</dbReference>
<organism evidence="2 3">
    <name type="scientific">Scopulibacillus daqui</name>
    <dbReference type="NCBI Taxonomy" id="1469162"/>
    <lineage>
        <taxon>Bacteria</taxon>
        <taxon>Bacillati</taxon>
        <taxon>Bacillota</taxon>
        <taxon>Bacilli</taxon>
        <taxon>Bacillales</taxon>
        <taxon>Sporolactobacillaceae</taxon>
        <taxon>Scopulibacillus</taxon>
    </lineage>
</organism>
<feature type="compositionally biased region" description="Polar residues" evidence="1">
    <location>
        <begin position="50"/>
        <end position="66"/>
    </location>
</feature>
<feature type="region of interest" description="Disordered" evidence="1">
    <location>
        <begin position="50"/>
        <end position="72"/>
    </location>
</feature>
<sequence length="115" mass="13380">MNSEELQALFTSLKNEFLANLEHEMEEMKESFKEEIETFLSRKKEEYAKSMSSQQVQGKTQTQSRHIVNGEVVSEEDMIEPVIDGKLLSEQIINSVQSHLDIMKRQMEENENKKG</sequence>
<protein>
    <submittedName>
        <fullName evidence="2">Ribosomal protein L29</fullName>
    </submittedName>
</protein>
<dbReference type="GO" id="GO:0005840">
    <property type="term" value="C:ribosome"/>
    <property type="evidence" value="ECO:0007669"/>
    <property type="project" value="UniProtKB-KW"/>
</dbReference>
<accession>A0ABS2Q396</accession>
<keyword evidence="2" id="KW-0687">Ribonucleoprotein</keyword>
<reference evidence="2 3" key="1">
    <citation type="submission" date="2021-01" db="EMBL/GenBank/DDBJ databases">
        <title>Genomic Encyclopedia of Type Strains, Phase IV (KMG-IV): sequencing the most valuable type-strain genomes for metagenomic binning, comparative biology and taxonomic classification.</title>
        <authorList>
            <person name="Goeker M."/>
        </authorList>
    </citation>
    <scope>NUCLEOTIDE SEQUENCE [LARGE SCALE GENOMIC DNA]</scope>
    <source>
        <strain evidence="2 3">DSM 28236</strain>
    </source>
</reference>
<name>A0ABS2Q396_9BACL</name>
<proteinExistence type="predicted"/>
<comment type="caution">
    <text evidence="2">The sequence shown here is derived from an EMBL/GenBank/DDBJ whole genome shotgun (WGS) entry which is preliminary data.</text>
</comment>
<evidence type="ECO:0000256" key="1">
    <source>
        <dbReference type="SAM" id="MobiDB-lite"/>
    </source>
</evidence>
<dbReference type="RefSeq" id="WP_205004649.1">
    <property type="nucleotide sequence ID" value="NZ_JAFBER010000029.1"/>
</dbReference>
<dbReference type="Proteomes" id="UP000808914">
    <property type="component" value="Unassembled WGS sequence"/>
</dbReference>
<evidence type="ECO:0000313" key="2">
    <source>
        <dbReference type="EMBL" id="MBM7646769.1"/>
    </source>
</evidence>